<dbReference type="AlphaFoldDB" id="A0A4S8HYL1"/>
<organism evidence="2 3">
    <name type="scientific">Niastella caeni</name>
    <dbReference type="NCBI Taxonomy" id="2569763"/>
    <lineage>
        <taxon>Bacteria</taxon>
        <taxon>Pseudomonadati</taxon>
        <taxon>Bacteroidota</taxon>
        <taxon>Chitinophagia</taxon>
        <taxon>Chitinophagales</taxon>
        <taxon>Chitinophagaceae</taxon>
        <taxon>Niastella</taxon>
    </lineage>
</organism>
<comment type="caution">
    <text evidence="2">The sequence shown here is derived from an EMBL/GenBank/DDBJ whole genome shotgun (WGS) entry which is preliminary data.</text>
</comment>
<keyword evidence="1" id="KW-0812">Transmembrane</keyword>
<sequence length="123" mass="13442">MKHVKQRQSMGLLSATGEGDDPLSAVANLFDLGFVLAISFMVSLIMALNNLSLTDPEAKVTITTERKDGLQIMVKDGEKTTIRRMTKNIGSGDGERLGVAYKLQDGTVIYVPEDNQPTNDEKK</sequence>
<gene>
    <name evidence="2" type="ORF">FAM09_01200</name>
</gene>
<evidence type="ECO:0000313" key="2">
    <source>
        <dbReference type="EMBL" id="THU40760.1"/>
    </source>
</evidence>
<dbReference type="RefSeq" id="WP_136575252.1">
    <property type="nucleotide sequence ID" value="NZ_STFF01000001.1"/>
</dbReference>
<feature type="transmembrane region" description="Helical" evidence="1">
    <location>
        <begin position="32"/>
        <end position="51"/>
    </location>
</feature>
<dbReference type="Pfam" id="PF09919">
    <property type="entry name" value="DUF2149"/>
    <property type="match status" value="1"/>
</dbReference>
<dbReference type="OrthoDB" id="199365at2"/>
<dbReference type="Proteomes" id="UP000306918">
    <property type="component" value="Unassembled WGS sequence"/>
</dbReference>
<keyword evidence="1" id="KW-1133">Transmembrane helix</keyword>
<evidence type="ECO:0000313" key="3">
    <source>
        <dbReference type="Proteomes" id="UP000306918"/>
    </source>
</evidence>
<protein>
    <submittedName>
        <fullName evidence="2">DUF2149 domain-containing protein</fullName>
    </submittedName>
</protein>
<evidence type="ECO:0000256" key="1">
    <source>
        <dbReference type="SAM" id="Phobius"/>
    </source>
</evidence>
<dbReference type="EMBL" id="STFF01000001">
    <property type="protein sequence ID" value="THU40760.1"/>
    <property type="molecule type" value="Genomic_DNA"/>
</dbReference>
<proteinExistence type="predicted"/>
<accession>A0A4S8HYL1</accession>
<keyword evidence="3" id="KW-1185">Reference proteome</keyword>
<name>A0A4S8HYL1_9BACT</name>
<reference evidence="2 3" key="1">
    <citation type="submission" date="2019-04" db="EMBL/GenBank/DDBJ databases">
        <title>Niastella caeni sp. nov., isolated from activated sludge.</title>
        <authorList>
            <person name="Sheng M."/>
        </authorList>
    </citation>
    <scope>NUCLEOTIDE SEQUENCE [LARGE SCALE GENOMIC DNA]</scope>
    <source>
        <strain evidence="2 3">HX-2-15</strain>
    </source>
</reference>
<keyword evidence="1" id="KW-0472">Membrane</keyword>
<dbReference type="InterPro" id="IPR018676">
    <property type="entry name" value="DUF2149"/>
</dbReference>